<comment type="similarity">
    <text evidence="2 8">Belongs to the enoyl-CoA hydratase/isomerase family.</text>
</comment>
<keyword evidence="3" id="KW-0276">Fatty acid metabolism</keyword>
<protein>
    <submittedName>
        <fullName evidence="9">Crotonase/enoyl-CoA hydratase family protein</fullName>
    </submittedName>
</protein>
<dbReference type="NCBIfam" id="NF006100">
    <property type="entry name" value="PRK08252.1"/>
    <property type="match status" value="1"/>
</dbReference>
<comment type="catalytic activity">
    <reaction evidence="7">
        <text>a 4-saturated-(3S)-3-hydroxyacyl-CoA = a (3E)-enoyl-CoA + H2O</text>
        <dbReference type="Rhea" id="RHEA:20724"/>
        <dbReference type="ChEBI" id="CHEBI:15377"/>
        <dbReference type="ChEBI" id="CHEBI:58521"/>
        <dbReference type="ChEBI" id="CHEBI:137480"/>
        <dbReference type="EC" id="4.2.1.17"/>
    </reaction>
</comment>
<accession>A0A7K1V2R7</accession>
<dbReference type="Gene3D" id="1.10.12.10">
    <property type="entry name" value="Lyase 2-enoyl-coa Hydratase, Chain A, domain 2"/>
    <property type="match status" value="1"/>
</dbReference>
<dbReference type="EMBL" id="WRPP01000005">
    <property type="protein sequence ID" value="MVU80807.1"/>
    <property type="molecule type" value="Genomic_DNA"/>
</dbReference>
<keyword evidence="10" id="KW-1185">Reference proteome</keyword>
<evidence type="ECO:0000256" key="3">
    <source>
        <dbReference type="ARBA" id="ARBA00022832"/>
    </source>
</evidence>
<organism evidence="9 10">
    <name type="scientific">Nocardia terrae</name>
    <dbReference type="NCBI Taxonomy" id="2675851"/>
    <lineage>
        <taxon>Bacteria</taxon>
        <taxon>Bacillati</taxon>
        <taxon>Actinomycetota</taxon>
        <taxon>Actinomycetes</taxon>
        <taxon>Mycobacteriales</taxon>
        <taxon>Nocardiaceae</taxon>
        <taxon>Nocardia</taxon>
    </lineage>
</organism>
<dbReference type="InterPro" id="IPR029045">
    <property type="entry name" value="ClpP/crotonase-like_dom_sf"/>
</dbReference>
<dbReference type="GO" id="GO:0004300">
    <property type="term" value="F:enoyl-CoA hydratase activity"/>
    <property type="evidence" value="ECO:0007669"/>
    <property type="project" value="UniProtKB-EC"/>
</dbReference>
<dbReference type="Gene3D" id="3.90.226.10">
    <property type="entry name" value="2-enoyl-CoA Hydratase, Chain A, domain 1"/>
    <property type="match status" value="1"/>
</dbReference>
<reference evidence="9 10" key="1">
    <citation type="submission" date="2019-12" db="EMBL/GenBank/DDBJ databases">
        <title>Nocardia sp. nov. ET3-3 isolated from soil.</title>
        <authorList>
            <person name="Kanchanasin P."/>
            <person name="Tanasupawat S."/>
            <person name="Yuki M."/>
            <person name="Kudo T."/>
        </authorList>
    </citation>
    <scope>NUCLEOTIDE SEQUENCE [LARGE SCALE GENOMIC DNA]</scope>
    <source>
        <strain evidence="9 10">ET3-3</strain>
    </source>
</reference>
<dbReference type="InterPro" id="IPR014748">
    <property type="entry name" value="Enoyl-CoA_hydra_C"/>
</dbReference>
<dbReference type="AlphaFoldDB" id="A0A7K1V2R7"/>
<dbReference type="PANTHER" id="PTHR11941:SF169">
    <property type="entry name" value="(7AS)-7A-METHYL-1,5-DIOXO-2,3,5,6,7,7A-HEXAHYDRO-1H-INDENE-CARBOXYL-COA HYDROLASE"/>
    <property type="match status" value="1"/>
</dbReference>
<evidence type="ECO:0000256" key="6">
    <source>
        <dbReference type="ARBA" id="ARBA00023709"/>
    </source>
</evidence>
<evidence type="ECO:0000256" key="4">
    <source>
        <dbReference type="ARBA" id="ARBA00023098"/>
    </source>
</evidence>
<gene>
    <name evidence="9" type="ORF">GPX89_26580</name>
</gene>
<dbReference type="CDD" id="cd06558">
    <property type="entry name" value="crotonase-like"/>
    <property type="match status" value="1"/>
</dbReference>
<evidence type="ECO:0000256" key="8">
    <source>
        <dbReference type="RuleBase" id="RU003707"/>
    </source>
</evidence>
<evidence type="ECO:0000313" key="9">
    <source>
        <dbReference type="EMBL" id="MVU80807.1"/>
    </source>
</evidence>
<comment type="catalytic activity">
    <reaction evidence="6">
        <text>a (3S)-3-hydroxyacyl-CoA = a (2E)-enoyl-CoA + H2O</text>
        <dbReference type="Rhea" id="RHEA:16105"/>
        <dbReference type="ChEBI" id="CHEBI:15377"/>
        <dbReference type="ChEBI" id="CHEBI:57318"/>
        <dbReference type="ChEBI" id="CHEBI:58856"/>
        <dbReference type="EC" id="4.2.1.17"/>
    </reaction>
</comment>
<dbReference type="RefSeq" id="WP_157390370.1">
    <property type="nucleotide sequence ID" value="NZ_WRPP01000005.1"/>
</dbReference>
<evidence type="ECO:0000256" key="5">
    <source>
        <dbReference type="ARBA" id="ARBA00023239"/>
    </source>
</evidence>
<keyword evidence="4" id="KW-0443">Lipid metabolism</keyword>
<proteinExistence type="inferred from homology"/>
<dbReference type="PANTHER" id="PTHR11941">
    <property type="entry name" value="ENOYL-COA HYDRATASE-RELATED"/>
    <property type="match status" value="1"/>
</dbReference>
<dbReference type="Proteomes" id="UP000466794">
    <property type="component" value="Unassembled WGS sequence"/>
</dbReference>
<dbReference type="GO" id="GO:0006635">
    <property type="term" value="P:fatty acid beta-oxidation"/>
    <property type="evidence" value="ECO:0007669"/>
    <property type="project" value="TreeGrafter"/>
</dbReference>
<evidence type="ECO:0000256" key="2">
    <source>
        <dbReference type="ARBA" id="ARBA00005254"/>
    </source>
</evidence>
<evidence type="ECO:0000256" key="7">
    <source>
        <dbReference type="ARBA" id="ARBA00023717"/>
    </source>
</evidence>
<dbReference type="SUPFAM" id="SSF52096">
    <property type="entry name" value="ClpP/crotonase"/>
    <property type="match status" value="1"/>
</dbReference>
<comment type="function">
    <text evidence="1">Could possibly oxidize fatty acids using specific components.</text>
</comment>
<name>A0A7K1V2R7_9NOCA</name>
<dbReference type="Pfam" id="PF00378">
    <property type="entry name" value="ECH_1"/>
    <property type="match status" value="1"/>
</dbReference>
<evidence type="ECO:0000313" key="10">
    <source>
        <dbReference type="Proteomes" id="UP000466794"/>
    </source>
</evidence>
<comment type="caution">
    <text evidence="9">The sequence shown here is derived from an EMBL/GenBank/DDBJ whole genome shotgun (WGS) entry which is preliminary data.</text>
</comment>
<dbReference type="PROSITE" id="PS00166">
    <property type="entry name" value="ENOYL_COA_HYDRATASE"/>
    <property type="match status" value="1"/>
</dbReference>
<dbReference type="InterPro" id="IPR018376">
    <property type="entry name" value="Enoyl-CoA_hyd/isom_CS"/>
</dbReference>
<sequence length="254" mass="26549">MSAVLFDVADGIATITLNRPEVRNAIDRPTAEAISAALDEFEAREDARVGILTATGPVFSAGMDLKAFSKTRERPISATRGGFGIVERPPTKPLIAAVEGKALGGGLEIALACDLIVAAENAEFGLPEVKRGLVAAAGGVLRLPRRISRALAMEIVLTGEPIGVGRAAEIGLVNRVVLAGTAAKEARALAAVIAANAPMAVRTAKLLVDQSVDWPFAEAFTRQAPHTDIVRSSHDASEGARAFVEKRAPVWTNS</sequence>
<dbReference type="InterPro" id="IPR001753">
    <property type="entry name" value="Enoyl-CoA_hydra/iso"/>
</dbReference>
<keyword evidence="5" id="KW-0456">Lyase</keyword>
<evidence type="ECO:0000256" key="1">
    <source>
        <dbReference type="ARBA" id="ARBA00002994"/>
    </source>
</evidence>